<dbReference type="SUPFAM" id="SSF53067">
    <property type="entry name" value="Actin-like ATPase domain"/>
    <property type="match status" value="1"/>
</dbReference>
<dbReference type="InterPro" id="IPR003836">
    <property type="entry name" value="Glucokinase"/>
</dbReference>
<keyword evidence="2 4" id="KW-0418">Kinase</keyword>
<dbReference type="InterPro" id="IPR050201">
    <property type="entry name" value="Bacterial_glucokinase"/>
</dbReference>
<dbReference type="PATRIC" id="fig|1127483.3.peg.4100"/>
<dbReference type="AlphaFoldDB" id="H1S7Z3"/>
<gene>
    <name evidence="4" type="primary">glk</name>
    <name evidence="4" type="ORF">OR16_20437</name>
</gene>
<name>H1S7Z3_9BURK</name>
<reference evidence="4 5" key="1">
    <citation type="journal article" date="2012" name="J. Bacteriol.">
        <title>De Novo Genome Project of Cupriavidus basilensis OR16.</title>
        <authorList>
            <person name="Cserhati M."/>
            <person name="Kriszt B."/>
            <person name="Szoboszlay S."/>
            <person name="Toth A."/>
            <person name="Szabo I."/>
            <person name="Tancsics A."/>
            <person name="Nagy I."/>
            <person name="Horvath B."/>
            <person name="Nagy I."/>
            <person name="Kukolya J."/>
        </authorList>
    </citation>
    <scope>NUCLEOTIDE SEQUENCE [LARGE SCALE GENOMIC DNA]</scope>
    <source>
        <strain evidence="4 5">OR16</strain>
    </source>
</reference>
<evidence type="ECO:0000313" key="5">
    <source>
        <dbReference type="Proteomes" id="UP000005808"/>
    </source>
</evidence>
<comment type="caution">
    <text evidence="4">The sequence shown here is derived from an EMBL/GenBank/DDBJ whole genome shotgun (WGS) entry which is preliminary data.</text>
</comment>
<evidence type="ECO:0000313" key="4">
    <source>
        <dbReference type="EMBL" id="EHP41392.1"/>
    </source>
</evidence>
<dbReference type="GO" id="GO:0005829">
    <property type="term" value="C:cytosol"/>
    <property type="evidence" value="ECO:0007669"/>
    <property type="project" value="TreeGrafter"/>
</dbReference>
<dbReference type="PANTHER" id="PTHR47690:SF1">
    <property type="entry name" value="GLUCOKINASE"/>
    <property type="match status" value="1"/>
</dbReference>
<dbReference type="Pfam" id="PF02685">
    <property type="entry name" value="Glucokinase"/>
    <property type="match status" value="2"/>
</dbReference>
<dbReference type="InterPro" id="IPR043129">
    <property type="entry name" value="ATPase_NBD"/>
</dbReference>
<dbReference type="GO" id="GO:0006096">
    <property type="term" value="P:glycolytic process"/>
    <property type="evidence" value="ECO:0007669"/>
    <property type="project" value="InterPro"/>
</dbReference>
<dbReference type="GO" id="GO:0005524">
    <property type="term" value="F:ATP binding"/>
    <property type="evidence" value="ECO:0007669"/>
    <property type="project" value="InterPro"/>
</dbReference>
<accession>H1S7Z3</accession>
<dbReference type="NCBIfam" id="TIGR00749">
    <property type="entry name" value="glk"/>
    <property type="match status" value="1"/>
</dbReference>
<organism evidence="4 5">
    <name type="scientific">Cupriavidus basilensis OR16</name>
    <dbReference type="NCBI Taxonomy" id="1127483"/>
    <lineage>
        <taxon>Bacteria</taxon>
        <taxon>Pseudomonadati</taxon>
        <taxon>Pseudomonadota</taxon>
        <taxon>Betaproteobacteria</taxon>
        <taxon>Burkholderiales</taxon>
        <taxon>Burkholderiaceae</taxon>
        <taxon>Cupriavidus</taxon>
    </lineage>
</organism>
<dbReference type="Gene3D" id="3.40.367.20">
    <property type="match status" value="1"/>
</dbReference>
<dbReference type="Gene3D" id="3.30.420.40">
    <property type="match status" value="2"/>
</dbReference>
<sequence>MRQIERFASPRLVADIGGTNARFAIEVATRTFAHVTVLDCAVYRGIEAALRAYLATLGDLGPQVRHAAIGIATPVLTDLVKMTNLEWSFSIDALRYAFSFDTLVVTNDFTALAHALPYLTAADLLQVGGKMAGLIPCNDRYIALPGEGGHTSFSPSDDEEARVWRYARARFGHVSAERLLSGAGLTLIHEAIRAHVPAQYPLSPAAITRQALMGTDPLCQKAVEMFCAMLGTVAADLALTIGARGGVYIGGGIVPRLGAVFAQSAFRRRFENKGRMRAYLADIPVYVINTALPALAGLSAQLEERLSA</sequence>
<dbReference type="Proteomes" id="UP000005808">
    <property type="component" value="Unassembled WGS sequence"/>
</dbReference>
<protein>
    <submittedName>
        <fullName evidence="4">Glucokinase</fullName>
        <ecNumber evidence="4">2.7.1.2</ecNumber>
    </submittedName>
</protein>
<evidence type="ECO:0000256" key="3">
    <source>
        <dbReference type="RuleBase" id="RU004046"/>
    </source>
</evidence>
<dbReference type="EMBL" id="AHJE01000049">
    <property type="protein sequence ID" value="EHP41392.1"/>
    <property type="molecule type" value="Genomic_DNA"/>
</dbReference>
<dbReference type="GO" id="GO:0005536">
    <property type="term" value="F:D-glucose binding"/>
    <property type="evidence" value="ECO:0007669"/>
    <property type="project" value="InterPro"/>
</dbReference>
<proteinExistence type="inferred from homology"/>
<dbReference type="OrthoDB" id="257751at2"/>
<dbReference type="GO" id="GO:0004340">
    <property type="term" value="F:glucokinase activity"/>
    <property type="evidence" value="ECO:0007669"/>
    <property type="project" value="UniProtKB-EC"/>
</dbReference>
<comment type="similarity">
    <text evidence="3">Belongs to the bacterial glucokinase family.</text>
</comment>
<keyword evidence="1 4" id="KW-0808">Transferase</keyword>
<dbReference type="CDD" id="cd24008">
    <property type="entry name" value="ASKHA_NBD_GLK"/>
    <property type="match status" value="1"/>
</dbReference>
<dbReference type="PANTHER" id="PTHR47690">
    <property type="entry name" value="GLUCOKINASE"/>
    <property type="match status" value="1"/>
</dbReference>
<dbReference type="RefSeq" id="WP_006159538.1">
    <property type="nucleotide sequence ID" value="NZ_AHJE01000049.1"/>
</dbReference>
<dbReference type="EC" id="2.7.1.2" evidence="4"/>
<evidence type="ECO:0000256" key="2">
    <source>
        <dbReference type="ARBA" id="ARBA00022777"/>
    </source>
</evidence>
<evidence type="ECO:0000256" key="1">
    <source>
        <dbReference type="ARBA" id="ARBA00022679"/>
    </source>
</evidence>